<sequence length="483" mass="53380">MTNEVVIPMGPIRCKAPPDAIPRDFGSITEQTRTRRLFEEKHLLALNITMYGSWYVVGSNIYFAMLNGGPMGWLFSYIIVAAGVLCQAASFAEISSIKPVAGAQYYWTYEFAPPPLKLFLTWIQGWTTWLGYVSMLASTFNTATLLLQGIINIAYPEWIPTGWQTTLMILASITLVTLVNLWAFRAVPWFELLAGILNILLFLTVLILLWVVAPRNSVDVFLVESFAGGWGKFPSFNIGTLSNIYLFVAFESTVHLGEETRNPKHAVPASMFWGFVANAIMGFIMLITYGIVMPSVEEILSSVSPLATIVRHGTGSDTASTVILSGILFGSFAGIIGIHSSVSRLTWAWARDGGLSRLSYIALGAVTSLSTLSLYSSYTIALSCIIYFRLATPGGLQLSEWNCGRYGLFFNIFALVYTVYEIVWLPFPSILPVTAANMNYAGPVYLVVVLGAVGYWFLWARKNWSGPNMEVVEIVLNNELSKQ</sequence>
<dbReference type="AlphaFoldDB" id="L7JQM4"/>
<keyword evidence="3 6" id="KW-0812">Transmembrane</keyword>
<dbReference type="GO" id="GO:0022857">
    <property type="term" value="F:transmembrane transporter activity"/>
    <property type="evidence" value="ECO:0007669"/>
    <property type="project" value="InterPro"/>
</dbReference>
<evidence type="ECO:0000256" key="4">
    <source>
        <dbReference type="ARBA" id="ARBA00022989"/>
    </source>
</evidence>
<feature type="transmembrane region" description="Helical" evidence="6">
    <location>
        <begin position="319"/>
        <end position="339"/>
    </location>
</feature>
<feature type="transmembrane region" description="Helical" evidence="6">
    <location>
        <begin position="129"/>
        <end position="151"/>
    </location>
</feature>
<evidence type="ECO:0000256" key="6">
    <source>
        <dbReference type="SAM" id="Phobius"/>
    </source>
</evidence>
<gene>
    <name evidence="7" type="ORF">OOW_P131scaffold00006g4</name>
</gene>
<protein>
    <recommendedName>
        <fullName evidence="8">Choline transport protein</fullName>
    </recommendedName>
</protein>
<accession>L7JQM4</accession>
<organism>
    <name type="scientific">Pyricularia oryzae (strain P131)</name>
    <name type="common">Rice blast fungus</name>
    <name type="synonym">Magnaporthe oryzae</name>
    <dbReference type="NCBI Taxonomy" id="1143193"/>
    <lineage>
        <taxon>Eukaryota</taxon>
        <taxon>Fungi</taxon>
        <taxon>Dikarya</taxon>
        <taxon>Ascomycota</taxon>
        <taxon>Pezizomycotina</taxon>
        <taxon>Sordariomycetes</taxon>
        <taxon>Sordariomycetidae</taxon>
        <taxon>Magnaporthales</taxon>
        <taxon>Pyriculariaceae</taxon>
        <taxon>Pyricularia</taxon>
    </lineage>
</organism>
<name>L7JQM4_PYRO1</name>
<dbReference type="Pfam" id="PF13520">
    <property type="entry name" value="AA_permease_2"/>
    <property type="match status" value="1"/>
</dbReference>
<evidence type="ECO:0000256" key="1">
    <source>
        <dbReference type="ARBA" id="ARBA00004141"/>
    </source>
</evidence>
<proteinExistence type="predicted"/>
<feature type="transmembrane region" description="Helical" evidence="6">
    <location>
        <begin position="190"/>
        <end position="213"/>
    </location>
</feature>
<dbReference type="PANTHER" id="PTHR45649:SF5">
    <property type="entry name" value="GABA TRANSPORTER (EUROFUNG)-RELATED"/>
    <property type="match status" value="1"/>
</dbReference>
<feature type="transmembrane region" description="Helical" evidence="6">
    <location>
        <begin position="360"/>
        <end position="388"/>
    </location>
</feature>
<evidence type="ECO:0000256" key="3">
    <source>
        <dbReference type="ARBA" id="ARBA00022692"/>
    </source>
</evidence>
<feature type="transmembrane region" description="Helical" evidence="6">
    <location>
        <begin position="271"/>
        <end position="292"/>
    </location>
</feature>
<feature type="transmembrane region" description="Helical" evidence="6">
    <location>
        <begin position="71"/>
        <end position="92"/>
    </location>
</feature>
<feature type="transmembrane region" description="Helical" evidence="6">
    <location>
        <begin position="439"/>
        <end position="459"/>
    </location>
</feature>
<evidence type="ECO:0008006" key="8">
    <source>
        <dbReference type="Google" id="ProtNLM"/>
    </source>
</evidence>
<feature type="transmembrane region" description="Helical" evidence="6">
    <location>
        <begin position="163"/>
        <end position="183"/>
    </location>
</feature>
<feature type="transmembrane region" description="Helical" evidence="6">
    <location>
        <begin position="408"/>
        <end position="427"/>
    </location>
</feature>
<dbReference type="PIRSF" id="PIRSF006060">
    <property type="entry name" value="AA_transporter"/>
    <property type="match status" value="1"/>
</dbReference>
<evidence type="ECO:0000256" key="5">
    <source>
        <dbReference type="ARBA" id="ARBA00023136"/>
    </source>
</evidence>
<keyword evidence="4 6" id="KW-1133">Transmembrane helix</keyword>
<dbReference type="PANTHER" id="PTHR45649">
    <property type="entry name" value="AMINO-ACID PERMEASE BAT1"/>
    <property type="match status" value="1"/>
</dbReference>
<feature type="transmembrane region" description="Helical" evidence="6">
    <location>
        <begin position="43"/>
        <end position="65"/>
    </location>
</feature>
<dbReference type="Gene3D" id="1.20.1740.10">
    <property type="entry name" value="Amino acid/polyamine transporter I"/>
    <property type="match status" value="1"/>
</dbReference>
<keyword evidence="5 6" id="KW-0472">Membrane</keyword>
<reference evidence="7" key="1">
    <citation type="journal article" date="2012" name="PLoS Genet.">
        <title>Comparative analysis of the genomes of two field isolates of the rice blast fungus Magnaporthe oryzae.</title>
        <authorList>
            <person name="Xue M."/>
            <person name="Yang J."/>
            <person name="Li Z."/>
            <person name="Hu S."/>
            <person name="Yao N."/>
            <person name="Dean R.A."/>
            <person name="Zhao W."/>
            <person name="Shen M."/>
            <person name="Zhang H."/>
            <person name="Li C."/>
            <person name="Liu L."/>
            <person name="Cao L."/>
            <person name="Xu X."/>
            <person name="Xing Y."/>
            <person name="Hsiang T."/>
            <person name="Zhang Z."/>
            <person name="Xu J.R."/>
            <person name="Peng Y.L."/>
        </authorList>
    </citation>
    <scope>NUCLEOTIDE SEQUENCE [LARGE SCALE GENOMIC DNA]</scope>
    <source>
        <strain evidence="7">P131</strain>
    </source>
</reference>
<dbReference type="GO" id="GO:0016020">
    <property type="term" value="C:membrane"/>
    <property type="evidence" value="ECO:0007669"/>
    <property type="project" value="UniProtKB-SubCell"/>
</dbReference>
<dbReference type="EMBL" id="JH795725">
    <property type="protein sequence ID" value="ELQ70541.1"/>
    <property type="molecule type" value="Genomic_DNA"/>
</dbReference>
<dbReference type="InterPro" id="IPR002293">
    <property type="entry name" value="AA/rel_permease1"/>
</dbReference>
<comment type="subcellular location">
    <subcellularLocation>
        <location evidence="1">Membrane</location>
        <topology evidence="1">Multi-pass membrane protein</topology>
    </subcellularLocation>
</comment>
<evidence type="ECO:0000313" key="7">
    <source>
        <dbReference type="EMBL" id="ELQ70541.1"/>
    </source>
</evidence>
<keyword evidence="2" id="KW-0813">Transport</keyword>
<evidence type="ECO:0000256" key="2">
    <source>
        <dbReference type="ARBA" id="ARBA00022448"/>
    </source>
</evidence>